<name>A0ABP8JVW1_9BACT</name>
<proteinExistence type="predicted"/>
<dbReference type="Proteomes" id="UP001500936">
    <property type="component" value="Unassembled WGS sequence"/>
</dbReference>
<sequence length="128" mass="13829">MKTFVKTFALALSLSAVSLVASANGGKENASPTSYKSAVFASATTLNVMVEKEMGGRVEIRLKDAGGRVLHTNYLQKKDGKFWSKFDLSNLADGTYRVEITNGAESTVKDITLSTQSPVNVNRTIAMY</sequence>
<reference evidence="4" key="1">
    <citation type="journal article" date="2019" name="Int. J. Syst. Evol. Microbiol.">
        <title>The Global Catalogue of Microorganisms (GCM) 10K type strain sequencing project: providing services to taxonomists for standard genome sequencing and annotation.</title>
        <authorList>
            <consortium name="The Broad Institute Genomics Platform"/>
            <consortium name="The Broad Institute Genome Sequencing Center for Infectious Disease"/>
            <person name="Wu L."/>
            <person name="Ma J."/>
        </authorList>
    </citation>
    <scope>NUCLEOTIDE SEQUENCE [LARGE SCALE GENOMIC DNA]</scope>
    <source>
        <strain evidence="4">JCM 17925</strain>
    </source>
</reference>
<dbReference type="Pfam" id="PF18962">
    <property type="entry name" value="Por_Secre_tail"/>
    <property type="match status" value="1"/>
</dbReference>
<dbReference type="EMBL" id="BAABHB010000001">
    <property type="protein sequence ID" value="GAA4396471.1"/>
    <property type="molecule type" value="Genomic_DNA"/>
</dbReference>
<organism evidence="3 4">
    <name type="scientific">Nibrella viscosa</name>
    <dbReference type="NCBI Taxonomy" id="1084524"/>
    <lineage>
        <taxon>Bacteria</taxon>
        <taxon>Pseudomonadati</taxon>
        <taxon>Bacteroidota</taxon>
        <taxon>Cytophagia</taxon>
        <taxon>Cytophagales</taxon>
        <taxon>Spirosomataceae</taxon>
        <taxon>Nibrella</taxon>
    </lineage>
</organism>
<keyword evidence="1" id="KW-0732">Signal</keyword>
<evidence type="ECO:0000259" key="2">
    <source>
        <dbReference type="Pfam" id="PF18962"/>
    </source>
</evidence>
<gene>
    <name evidence="3" type="ORF">GCM10023187_04640</name>
</gene>
<feature type="chain" id="PRO_5045864597" description="Secretion system C-terminal sorting domain-containing protein" evidence="1">
    <location>
        <begin position="24"/>
        <end position="128"/>
    </location>
</feature>
<protein>
    <recommendedName>
        <fullName evidence="2">Secretion system C-terminal sorting domain-containing protein</fullName>
    </recommendedName>
</protein>
<evidence type="ECO:0000313" key="4">
    <source>
        <dbReference type="Proteomes" id="UP001500936"/>
    </source>
</evidence>
<evidence type="ECO:0000256" key="1">
    <source>
        <dbReference type="SAM" id="SignalP"/>
    </source>
</evidence>
<accession>A0ABP8JVW1</accession>
<keyword evidence="4" id="KW-1185">Reference proteome</keyword>
<dbReference type="RefSeq" id="WP_345263548.1">
    <property type="nucleotide sequence ID" value="NZ_BAABHB010000001.1"/>
</dbReference>
<evidence type="ECO:0000313" key="3">
    <source>
        <dbReference type="EMBL" id="GAA4396471.1"/>
    </source>
</evidence>
<dbReference type="InterPro" id="IPR026444">
    <property type="entry name" value="Secre_tail"/>
</dbReference>
<feature type="signal peptide" evidence="1">
    <location>
        <begin position="1"/>
        <end position="23"/>
    </location>
</feature>
<comment type="caution">
    <text evidence="3">The sequence shown here is derived from an EMBL/GenBank/DDBJ whole genome shotgun (WGS) entry which is preliminary data.</text>
</comment>
<feature type="domain" description="Secretion system C-terminal sorting" evidence="2">
    <location>
        <begin position="45"/>
        <end position="111"/>
    </location>
</feature>